<name>A0A5M9JGP3_MONFR</name>
<comment type="caution">
    <text evidence="2">The sequence shown here is derived from an EMBL/GenBank/DDBJ whole genome shotgun (WGS) entry which is preliminary data.</text>
</comment>
<dbReference type="AlphaFoldDB" id="A0A5M9JGP3"/>
<dbReference type="Proteomes" id="UP000322873">
    <property type="component" value="Unassembled WGS sequence"/>
</dbReference>
<evidence type="ECO:0000313" key="2">
    <source>
        <dbReference type="EMBL" id="KAA8567830.1"/>
    </source>
</evidence>
<protein>
    <submittedName>
        <fullName evidence="2">Uncharacterized protein</fullName>
    </submittedName>
</protein>
<evidence type="ECO:0000313" key="3">
    <source>
        <dbReference type="Proteomes" id="UP000322873"/>
    </source>
</evidence>
<dbReference type="EMBL" id="VICG01000010">
    <property type="protein sequence ID" value="KAA8567830.1"/>
    <property type="molecule type" value="Genomic_DNA"/>
</dbReference>
<feature type="compositionally biased region" description="Polar residues" evidence="1">
    <location>
        <begin position="70"/>
        <end position="81"/>
    </location>
</feature>
<sequence length="152" mass="16913">MRTRRHGTHIVRKGLWSYVNMQQKVAGLSYARSSKVTKQISPRDVLKYNDYTDFGLSSTSSSSNEVPPCRTTTAESLSPTPKTSRCIQTAFNTRTFGTGDLADRAVERLRPRTNAASGYLRYLSSGSIHDIIAVLFDYLEHCVIFLTATTLG</sequence>
<keyword evidence="3" id="KW-1185">Reference proteome</keyword>
<accession>A0A5M9JGP3</accession>
<evidence type="ECO:0000256" key="1">
    <source>
        <dbReference type="SAM" id="MobiDB-lite"/>
    </source>
</evidence>
<gene>
    <name evidence="2" type="ORF">EYC84_008285</name>
</gene>
<reference evidence="2 3" key="1">
    <citation type="submission" date="2019-06" db="EMBL/GenBank/DDBJ databases">
        <title>Genome Sequence of the Brown Rot Fungal Pathogen Monilinia fructicola.</title>
        <authorList>
            <person name="De Miccolis Angelini R.M."/>
            <person name="Landi L."/>
            <person name="Abate D."/>
            <person name="Pollastro S."/>
            <person name="Romanazzi G."/>
            <person name="Faretra F."/>
        </authorList>
    </citation>
    <scope>NUCLEOTIDE SEQUENCE [LARGE SCALE GENOMIC DNA]</scope>
    <source>
        <strain evidence="2 3">Mfrc123</strain>
    </source>
</reference>
<organism evidence="2 3">
    <name type="scientific">Monilinia fructicola</name>
    <name type="common">Brown rot fungus</name>
    <name type="synonym">Ciboria fructicola</name>
    <dbReference type="NCBI Taxonomy" id="38448"/>
    <lineage>
        <taxon>Eukaryota</taxon>
        <taxon>Fungi</taxon>
        <taxon>Dikarya</taxon>
        <taxon>Ascomycota</taxon>
        <taxon>Pezizomycotina</taxon>
        <taxon>Leotiomycetes</taxon>
        <taxon>Helotiales</taxon>
        <taxon>Sclerotiniaceae</taxon>
        <taxon>Monilinia</taxon>
    </lineage>
</organism>
<proteinExistence type="predicted"/>
<feature type="region of interest" description="Disordered" evidence="1">
    <location>
        <begin position="57"/>
        <end position="81"/>
    </location>
</feature>
<dbReference type="VEuPathDB" id="FungiDB:MFRU_010g00770"/>